<proteinExistence type="predicted"/>
<evidence type="ECO:0000313" key="1">
    <source>
        <dbReference type="EMBL" id="GIX70091.1"/>
    </source>
</evidence>
<keyword evidence="2" id="KW-1185">Reference proteome</keyword>
<dbReference type="EMBL" id="BPLR01019648">
    <property type="protein sequence ID" value="GIX70091.1"/>
    <property type="molecule type" value="Genomic_DNA"/>
</dbReference>
<dbReference type="AlphaFoldDB" id="A0AAV4MF75"/>
<protein>
    <submittedName>
        <fullName evidence="1">Uncharacterized protein</fullName>
    </submittedName>
</protein>
<comment type="caution">
    <text evidence="1">The sequence shown here is derived from an EMBL/GenBank/DDBJ whole genome shotgun (WGS) entry which is preliminary data.</text>
</comment>
<evidence type="ECO:0000313" key="2">
    <source>
        <dbReference type="Proteomes" id="UP001054945"/>
    </source>
</evidence>
<organism evidence="1 2">
    <name type="scientific">Caerostris extrusa</name>
    <name type="common">Bark spider</name>
    <name type="synonym">Caerostris bankana</name>
    <dbReference type="NCBI Taxonomy" id="172846"/>
    <lineage>
        <taxon>Eukaryota</taxon>
        <taxon>Metazoa</taxon>
        <taxon>Ecdysozoa</taxon>
        <taxon>Arthropoda</taxon>
        <taxon>Chelicerata</taxon>
        <taxon>Arachnida</taxon>
        <taxon>Araneae</taxon>
        <taxon>Araneomorphae</taxon>
        <taxon>Entelegynae</taxon>
        <taxon>Araneoidea</taxon>
        <taxon>Araneidae</taxon>
        <taxon>Caerostris</taxon>
    </lineage>
</organism>
<name>A0AAV4MF75_CAEEX</name>
<accession>A0AAV4MF75</accession>
<gene>
    <name evidence="1" type="ORF">CEXT_560541</name>
</gene>
<reference evidence="1 2" key="1">
    <citation type="submission" date="2021-06" db="EMBL/GenBank/DDBJ databases">
        <title>Caerostris extrusa draft genome.</title>
        <authorList>
            <person name="Kono N."/>
            <person name="Arakawa K."/>
        </authorList>
    </citation>
    <scope>NUCLEOTIDE SEQUENCE [LARGE SCALE GENOMIC DNA]</scope>
</reference>
<dbReference type="Proteomes" id="UP001054945">
    <property type="component" value="Unassembled WGS sequence"/>
</dbReference>
<sequence>MVPWLNDDNPSLPFPSSSQIFSLSSLSETVATYKPELNDKQKPPKEYINALNADRLLPRYNCYPHLKGKKLMAQSGGISRVAWANVKYRIDPYLFISCCIFIKEGFLLLVEEGKSKKGKSGQDPVMTRRESLLPADGLSSLLVFLGTT</sequence>